<keyword evidence="3" id="KW-1185">Reference proteome</keyword>
<feature type="non-terminal residue" evidence="2">
    <location>
        <position position="1"/>
    </location>
</feature>
<dbReference type="EMBL" id="LXQA011404700">
    <property type="protein sequence ID" value="MCI96055.1"/>
    <property type="molecule type" value="Genomic_DNA"/>
</dbReference>
<feature type="non-terminal residue" evidence="2">
    <location>
        <position position="64"/>
    </location>
</feature>
<dbReference type="Proteomes" id="UP000265520">
    <property type="component" value="Unassembled WGS sequence"/>
</dbReference>
<dbReference type="AlphaFoldDB" id="A0A392WB52"/>
<reference evidence="2 3" key="1">
    <citation type="journal article" date="2018" name="Front. Plant Sci.">
        <title>Red Clover (Trifolium pratense) and Zigzag Clover (T. medium) - A Picture of Genomic Similarities and Differences.</title>
        <authorList>
            <person name="Dluhosova J."/>
            <person name="Istvanek J."/>
            <person name="Nedelnik J."/>
            <person name="Repkova J."/>
        </authorList>
    </citation>
    <scope>NUCLEOTIDE SEQUENCE [LARGE SCALE GENOMIC DNA]</scope>
    <source>
        <strain evidence="3">cv. 10/8</strain>
        <tissue evidence="2">Leaf</tissue>
    </source>
</reference>
<evidence type="ECO:0000256" key="1">
    <source>
        <dbReference type="SAM" id="MobiDB-lite"/>
    </source>
</evidence>
<accession>A0A392WB52</accession>
<proteinExistence type="predicted"/>
<evidence type="ECO:0000313" key="2">
    <source>
        <dbReference type="EMBL" id="MCI96055.1"/>
    </source>
</evidence>
<feature type="compositionally biased region" description="Basic and acidic residues" evidence="1">
    <location>
        <begin position="9"/>
        <end position="24"/>
    </location>
</feature>
<feature type="region of interest" description="Disordered" evidence="1">
    <location>
        <begin position="1"/>
        <end position="29"/>
    </location>
</feature>
<organism evidence="2 3">
    <name type="scientific">Trifolium medium</name>
    <dbReference type="NCBI Taxonomy" id="97028"/>
    <lineage>
        <taxon>Eukaryota</taxon>
        <taxon>Viridiplantae</taxon>
        <taxon>Streptophyta</taxon>
        <taxon>Embryophyta</taxon>
        <taxon>Tracheophyta</taxon>
        <taxon>Spermatophyta</taxon>
        <taxon>Magnoliopsida</taxon>
        <taxon>eudicotyledons</taxon>
        <taxon>Gunneridae</taxon>
        <taxon>Pentapetalae</taxon>
        <taxon>rosids</taxon>
        <taxon>fabids</taxon>
        <taxon>Fabales</taxon>
        <taxon>Fabaceae</taxon>
        <taxon>Papilionoideae</taxon>
        <taxon>50 kb inversion clade</taxon>
        <taxon>NPAAA clade</taxon>
        <taxon>Hologalegina</taxon>
        <taxon>IRL clade</taxon>
        <taxon>Trifolieae</taxon>
        <taxon>Trifolium</taxon>
    </lineage>
</organism>
<sequence length="64" mass="6787">VRFAMENDDGSREWSGEIRADRRGQGRRSVSRWLKAEVGGRSAVAGSNHVDAGHAGGASVNVGH</sequence>
<comment type="caution">
    <text evidence="2">The sequence shown here is derived from an EMBL/GenBank/DDBJ whole genome shotgun (WGS) entry which is preliminary data.</text>
</comment>
<name>A0A392WB52_9FABA</name>
<protein>
    <submittedName>
        <fullName evidence="2">Uncharacterized protein</fullName>
    </submittedName>
</protein>
<evidence type="ECO:0000313" key="3">
    <source>
        <dbReference type="Proteomes" id="UP000265520"/>
    </source>
</evidence>
<feature type="region of interest" description="Disordered" evidence="1">
    <location>
        <begin position="45"/>
        <end position="64"/>
    </location>
</feature>